<feature type="repeat" description="WD" evidence="3">
    <location>
        <begin position="261"/>
        <end position="302"/>
    </location>
</feature>
<dbReference type="InterPro" id="IPR001680">
    <property type="entry name" value="WD40_rpt"/>
</dbReference>
<dbReference type="Proteomes" id="UP000256601">
    <property type="component" value="Unassembled WGS sequence"/>
</dbReference>
<reference evidence="6 8" key="2">
    <citation type="submission" date="2018-07" db="EMBL/GenBank/DDBJ databases">
        <title>Draft Genome Assemblies for Five Robust Yarrowia lipolytica Strains Exhibiting High Lipid Production and Pentose Sugar Utilization and Sugar Alcohol Secretion from Undetoxified Lignocellulosic Biomass Hydrolysates.</title>
        <authorList>
            <consortium name="DOE Joint Genome Institute"/>
            <person name="Walker C."/>
            <person name="Ryu S."/>
            <person name="Na H."/>
            <person name="Zane M."/>
            <person name="LaButti K."/>
            <person name="Lipzen A."/>
            <person name="Haridas S."/>
            <person name="Barry K."/>
            <person name="Grigoriev I.V."/>
            <person name="Quarterman J."/>
            <person name="Slininger P."/>
            <person name="Dien B."/>
            <person name="Trinh C.T."/>
        </authorList>
    </citation>
    <scope>NUCLEOTIDE SEQUENCE [LARGE SCALE GENOMIC DNA]</scope>
    <source>
        <strain evidence="6 8">YB392</strain>
    </source>
</reference>
<dbReference type="Proteomes" id="UP000182444">
    <property type="component" value="Chromosome 1C"/>
</dbReference>
<dbReference type="SUPFAM" id="SSF50978">
    <property type="entry name" value="WD40 repeat-like"/>
    <property type="match status" value="1"/>
</dbReference>
<dbReference type="AlphaFoldDB" id="A0A1D8N9H8"/>
<dbReference type="PANTHER" id="PTHR22838:SF0">
    <property type="entry name" value="WD REPEAT-CONTAINING PROTEIN 26"/>
    <property type="match status" value="1"/>
</dbReference>
<keyword evidence="2" id="KW-0677">Repeat</keyword>
<dbReference type="eggNOG" id="KOG0293">
    <property type="taxonomic scope" value="Eukaryota"/>
</dbReference>
<dbReference type="Gene3D" id="2.130.10.10">
    <property type="entry name" value="YVTN repeat-like/Quinoprotein amine dehydrogenase"/>
    <property type="match status" value="1"/>
</dbReference>
<dbReference type="VEuPathDB" id="FungiDB:YALI0_C03520g"/>
<organism evidence="5 7">
    <name type="scientific">Yarrowia lipolytica</name>
    <name type="common">Candida lipolytica</name>
    <dbReference type="NCBI Taxonomy" id="4952"/>
    <lineage>
        <taxon>Eukaryota</taxon>
        <taxon>Fungi</taxon>
        <taxon>Dikarya</taxon>
        <taxon>Ascomycota</taxon>
        <taxon>Saccharomycotina</taxon>
        <taxon>Dipodascomycetes</taxon>
        <taxon>Dipodascales</taxon>
        <taxon>Dipodascales incertae sedis</taxon>
        <taxon>Yarrowia</taxon>
    </lineage>
</organism>
<dbReference type="PROSITE" id="PS50082">
    <property type="entry name" value="WD_REPEATS_2"/>
    <property type="match status" value="3"/>
</dbReference>
<feature type="domain" description="CTLH" evidence="4">
    <location>
        <begin position="48"/>
        <end position="105"/>
    </location>
</feature>
<feature type="repeat" description="WD" evidence="3">
    <location>
        <begin position="219"/>
        <end position="260"/>
    </location>
</feature>
<dbReference type="InterPro" id="IPR015943">
    <property type="entry name" value="WD40/YVTN_repeat-like_dom_sf"/>
</dbReference>
<name>A0A1D8N9H8_YARLL</name>
<evidence type="ECO:0000313" key="8">
    <source>
        <dbReference type="Proteomes" id="UP000256601"/>
    </source>
</evidence>
<dbReference type="InterPro" id="IPR051350">
    <property type="entry name" value="WD_repeat-ST_regulator"/>
</dbReference>
<evidence type="ECO:0000259" key="4">
    <source>
        <dbReference type="PROSITE" id="PS50897"/>
    </source>
</evidence>
<dbReference type="SMART" id="SM00320">
    <property type="entry name" value="WD40"/>
    <property type="match status" value="5"/>
</dbReference>
<dbReference type="PROSITE" id="PS50897">
    <property type="entry name" value="CTLH"/>
    <property type="match status" value="1"/>
</dbReference>
<dbReference type="PROSITE" id="PS00678">
    <property type="entry name" value="WD_REPEATS_1"/>
    <property type="match status" value="2"/>
</dbReference>
<evidence type="ECO:0000256" key="2">
    <source>
        <dbReference type="ARBA" id="ARBA00022737"/>
    </source>
</evidence>
<evidence type="ECO:0000313" key="5">
    <source>
        <dbReference type="EMBL" id="AOW02287.1"/>
    </source>
</evidence>
<evidence type="ECO:0000256" key="1">
    <source>
        <dbReference type="ARBA" id="ARBA00022574"/>
    </source>
</evidence>
<dbReference type="GO" id="GO:0043161">
    <property type="term" value="P:proteasome-mediated ubiquitin-dependent protein catabolic process"/>
    <property type="evidence" value="ECO:0007669"/>
    <property type="project" value="TreeGrafter"/>
</dbReference>
<dbReference type="VEuPathDB" id="FungiDB:YALI1_C04672g"/>
<dbReference type="InterPro" id="IPR019775">
    <property type="entry name" value="WD40_repeat_CS"/>
</dbReference>
<dbReference type="Pfam" id="PF00400">
    <property type="entry name" value="WD40"/>
    <property type="match status" value="5"/>
</dbReference>
<keyword evidence="1 3" id="KW-0853">WD repeat</keyword>
<dbReference type="OMA" id="GHISGCV"/>
<dbReference type="SMART" id="SM00668">
    <property type="entry name" value="CTLH"/>
    <property type="match status" value="1"/>
</dbReference>
<dbReference type="InterPro" id="IPR006595">
    <property type="entry name" value="CTLH_C"/>
</dbReference>
<accession>A0A1D8N9H8</accession>
<proteinExistence type="predicted"/>
<dbReference type="PANTHER" id="PTHR22838">
    <property type="entry name" value="WD REPEAT PROTEIN 26-RELATED"/>
    <property type="match status" value="1"/>
</dbReference>
<feature type="repeat" description="WD" evidence="3">
    <location>
        <begin position="481"/>
        <end position="516"/>
    </location>
</feature>
<evidence type="ECO:0000313" key="6">
    <source>
        <dbReference type="EMBL" id="RDW24032.1"/>
    </source>
</evidence>
<dbReference type="GO" id="GO:0034657">
    <property type="term" value="C:GID complex"/>
    <property type="evidence" value="ECO:0007669"/>
    <property type="project" value="TreeGrafter"/>
</dbReference>
<dbReference type="Pfam" id="PF23627">
    <property type="entry name" value="LisH_WDR26"/>
    <property type="match status" value="1"/>
</dbReference>
<gene>
    <name evidence="6" type="ORF">B0I71DRAFT_134960</name>
    <name evidence="5" type="ORF">YALI1_C04672g</name>
</gene>
<dbReference type="PROSITE" id="PS50294">
    <property type="entry name" value="WD_REPEATS_REGION"/>
    <property type="match status" value="3"/>
</dbReference>
<dbReference type="PRINTS" id="PR00320">
    <property type="entry name" value="GPROTEINBRPT"/>
</dbReference>
<dbReference type="InterPro" id="IPR036322">
    <property type="entry name" value="WD40_repeat_dom_sf"/>
</dbReference>
<reference evidence="5 7" key="1">
    <citation type="journal article" date="2016" name="PLoS ONE">
        <title>Sequence Assembly of Yarrowia lipolytica Strain W29/CLIB89 Shows Transposable Element Diversity.</title>
        <authorList>
            <person name="Magnan C."/>
            <person name="Yu J."/>
            <person name="Chang I."/>
            <person name="Jahn E."/>
            <person name="Kanomata Y."/>
            <person name="Wu J."/>
            <person name="Zeller M."/>
            <person name="Oakes M."/>
            <person name="Baldi P."/>
            <person name="Sandmeyer S."/>
        </authorList>
    </citation>
    <scope>NUCLEOTIDE SEQUENCE [LARGE SCALE GENOMIC DNA]</scope>
    <source>
        <strain evidence="5">CLIB89</strain>
        <strain evidence="7">CLIB89(W29)</strain>
    </source>
</reference>
<dbReference type="InterPro" id="IPR020472">
    <property type="entry name" value="WD40_PAC1"/>
</dbReference>
<evidence type="ECO:0000313" key="7">
    <source>
        <dbReference type="Proteomes" id="UP000182444"/>
    </source>
</evidence>
<dbReference type="PROSITE" id="PS50896">
    <property type="entry name" value="LISH"/>
    <property type="match status" value="1"/>
</dbReference>
<dbReference type="GeneID" id="2909289"/>
<protein>
    <submittedName>
        <fullName evidence="6">WD40-repeat-containing domain protein</fullName>
    </submittedName>
</protein>
<dbReference type="KEGG" id="yli:2909289"/>
<dbReference type="CDD" id="cd00200">
    <property type="entry name" value="WD40"/>
    <property type="match status" value="1"/>
</dbReference>
<sequence length="516" mass="57346">MNGNGRQPVTYRGYNTTEMTRLLLQALGDLGYKATAETLESESNISLESPHVAQLRQAVTSGQWDDAERYFDGVTLRSGTNPAEYRFLIRKQHCLELLAQGDDKGGLRVLREELAPLGVNTHELAVLSNHVFETRETVLRLLDGDAAKSRVALLTQLQAFIAPSEMIPEYRLATLLSQAQQHQVAKAAPYHMVPQQQMSLFEDYKGQPDLFPDRVSHVLEGHSHEVWNLEFSHCGKFLASVSCDKSIIIWNLDTYTAEKRLQGHSSAPVMALWSPDDSMILSGSQDKTARLWNAKTGEQIHVFEGIHAHTVSCAWLPDGKRFITSCADDATMILWSAEDCTEVHRWKYKAIHAAVSPDGKRLVAVGGPGPAHNFVVFDLVTFEEVAEVATSQKTTSVSISADSRYALINFMGPKTGDGVHELQLWDICKLRLCQRYIGNSPSGCVIRSCFGGIDDSLVLSGSEDSRVYVWNRADANLIAILQGHSSLVNCVQWHPTRPMFASAGDDHTVRIWDKEQ</sequence>
<dbReference type="InterPro" id="IPR006594">
    <property type="entry name" value="LisH"/>
</dbReference>
<dbReference type="EMBL" id="KZ859053">
    <property type="protein sequence ID" value="RDW24032.1"/>
    <property type="molecule type" value="Genomic_DNA"/>
</dbReference>
<dbReference type="EMBL" id="CP017555">
    <property type="protein sequence ID" value="AOW02287.1"/>
    <property type="molecule type" value="Genomic_DNA"/>
</dbReference>
<evidence type="ECO:0000256" key="3">
    <source>
        <dbReference type="PROSITE-ProRule" id="PRU00221"/>
    </source>
</evidence>